<evidence type="ECO:0000259" key="1">
    <source>
        <dbReference type="SMART" id="SM00575"/>
    </source>
</evidence>
<keyword evidence="2" id="KW-1185">Reference proteome</keyword>
<dbReference type="GeneID" id="120273144"/>
<evidence type="ECO:0000313" key="3">
    <source>
        <dbReference type="RefSeq" id="XP_039135723.1"/>
    </source>
</evidence>
<dbReference type="PANTHER" id="PTHR31973:SF187">
    <property type="entry name" value="MUTATOR TRANSPOSASE MUDRA PROTEIN"/>
    <property type="match status" value="1"/>
</dbReference>
<dbReference type="PANTHER" id="PTHR31973">
    <property type="entry name" value="POLYPROTEIN, PUTATIVE-RELATED"/>
    <property type="match status" value="1"/>
</dbReference>
<gene>
    <name evidence="3" type="primary">LOC120273144</name>
</gene>
<organism evidence="2 3">
    <name type="scientific">Dioscorea cayennensis subsp. rotundata</name>
    <name type="common">White Guinea yam</name>
    <name type="synonym">Dioscorea rotundata</name>
    <dbReference type="NCBI Taxonomy" id="55577"/>
    <lineage>
        <taxon>Eukaryota</taxon>
        <taxon>Viridiplantae</taxon>
        <taxon>Streptophyta</taxon>
        <taxon>Embryophyta</taxon>
        <taxon>Tracheophyta</taxon>
        <taxon>Spermatophyta</taxon>
        <taxon>Magnoliopsida</taxon>
        <taxon>Liliopsida</taxon>
        <taxon>Dioscoreales</taxon>
        <taxon>Dioscoreaceae</taxon>
        <taxon>Dioscorea</taxon>
    </lineage>
</organism>
<protein>
    <submittedName>
        <fullName evidence="3">Uncharacterized protein LOC120273144</fullName>
    </submittedName>
</protein>
<accession>A0AB40CBM1</accession>
<dbReference type="Pfam" id="PF10551">
    <property type="entry name" value="MULE"/>
    <property type="match status" value="1"/>
</dbReference>
<dbReference type="InterPro" id="IPR006564">
    <property type="entry name" value="Znf_PMZ"/>
</dbReference>
<dbReference type="GO" id="GO:0008270">
    <property type="term" value="F:zinc ion binding"/>
    <property type="evidence" value="ECO:0007669"/>
    <property type="project" value="InterPro"/>
</dbReference>
<name>A0AB40CBM1_DIOCR</name>
<reference evidence="3" key="1">
    <citation type="submission" date="2025-08" db="UniProtKB">
        <authorList>
            <consortium name="RefSeq"/>
        </authorList>
    </citation>
    <scope>IDENTIFICATION</scope>
</reference>
<sequence>MVFVYLIRYANKVAEINHGSVIAIENDGERLKSTFFSLMACLLGFKQGCRPLLFVNKTQLLGKYGRILLRSTSKDYNEDLFHIAFAIVDNETDENWTWFLVTLGETLHGQDDYDKIITFILDWSKGLVNTVPKVFPSLLHGYYLGHLEANFMKTNPGLRKALKKQWWAVVIKTMCIYTSKEFDDACLNMNMLAERHELSNKWDIYIFPDIHKKVEHIIKKSRFLKVDRSNVERNEVVDDHNSVVSLLIRNCSCRRWEVYGLPYNHACAVIMQTDTNVHYYIDDYFTVE</sequence>
<feature type="domain" description="Zinc finger PMZ-type" evidence="1">
    <location>
        <begin position="249"/>
        <end position="276"/>
    </location>
</feature>
<dbReference type="RefSeq" id="XP_039135723.1">
    <property type="nucleotide sequence ID" value="XM_039279789.1"/>
</dbReference>
<evidence type="ECO:0000313" key="2">
    <source>
        <dbReference type="Proteomes" id="UP001515500"/>
    </source>
</evidence>
<dbReference type="Proteomes" id="UP001515500">
    <property type="component" value="Chromosome 12"/>
</dbReference>
<dbReference type="AlphaFoldDB" id="A0AB40CBM1"/>
<proteinExistence type="predicted"/>
<dbReference type="InterPro" id="IPR018289">
    <property type="entry name" value="MULE_transposase_dom"/>
</dbReference>
<dbReference type="SMART" id="SM00575">
    <property type="entry name" value="ZnF_PMZ"/>
    <property type="match status" value="1"/>
</dbReference>